<evidence type="ECO:0008006" key="7">
    <source>
        <dbReference type="Google" id="ProtNLM"/>
    </source>
</evidence>
<organism evidence="5 6">
    <name type="scientific">Alistipes inops</name>
    <dbReference type="NCBI Taxonomy" id="1501391"/>
    <lineage>
        <taxon>Bacteria</taxon>
        <taxon>Pseudomonadati</taxon>
        <taxon>Bacteroidota</taxon>
        <taxon>Bacteroidia</taxon>
        <taxon>Bacteroidales</taxon>
        <taxon>Rikenellaceae</taxon>
        <taxon>Alistipes</taxon>
    </lineage>
</organism>
<sequence length="456" mass="50380">MKRILMLAAAAICLCGPSLSAQQVTINEKSLLNKIERSDADIANPKKSGKASTWIHRGEVFYEVATAVSKHLYDGIDVVTLTTLFGEPTAAEVVELNGKVYTKGIFPYMDIYLDELAIPVAWIMTKEIYPGALQKSVEAYEKAYELDGNNQKTAEKVNEGLKQAYDEYSKTGALYFPLGMYEEAGNMFISAYEVAQMPGATISEADLYSLLHDAGLAFMLAQKYPQSIEYLTAAEKISAGNADISDPEIYYLIYHAYRGNAMADPNAIQTAKQYLEKGMAMYPTDSKIIESLSEAYVFLGENPDNILTIVQQAAESDPTNADMWSALGVLYVSNNEYDKAIEAFTKMAELVPDSYVANNNLGIVYIKQAEAILEDVNSRAATFATQDEYDAELNKAFQVYAKAVPYLEKAYASDPTNVGTVELLKNVTFRIRDLDGMMAKYEKYNALFKSMTGGAQ</sequence>
<feature type="repeat" description="TPR" evidence="3">
    <location>
        <begin position="321"/>
        <end position="354"/>
    </location>
</feature>
<feature type="chain" id="PRO_5045439609" description="Tetratricopeptide repeat protein" evidence="4">
    <location>
        <begin position="21"/>
        <end position="456"/>
    </location>
</feature>
<comment type="caution">
    <text evidence="5">The sequence shown here is derived from an EMBL/GenBank/DDBJ whole genome shotgun (WGS) entry which is preliminary data.</text>
</comment>
<dbReference type="Pfam" id="PF13181">
    <property type="entry name" value="TPR_8"/>
    <property type="match status" value="1"/>
</dbReference>
<dbReference type="Gene3D" id="1.25.40.10">
    <property type="entry name" value="Tetratricopeptide repeat domain"/>
    <property type="match status" value="2"/>
</dbReference>
<feature type="signal peptide" evidence="4">
    <location>
        <begin position="1"/>
        <end position="20"/>
    </location>
</feature>
<reference evidence="5 6" key="1">
    <citation type="submission" date="2014-09" db="EMBL/GenBank/DDBJ databases">
        <title>Alistipes sp. 627, sp. nov., a novel member of the family Rikenellaceae isolated from human faeces.</title>
        <authorList>
            <person name="Shkoporov A.N."/>
            <person name="Chaplin A.V."/>
            <person name="Motuzova O.V."/>
            <person name="Kafarskaia L.I."/>
            <person name="Khokhlova E.V."/>
            <person name="Efimov B.A."/>
        </authorList>
    </citation>
    <scope>NUCLEOTIDE SEQUENCE [LARGE SCALE GENOMIC DNA]</scope>
    <source>
        <strain evidence="5 6">627</strain>
    </source>
</reference>
<evidence type="ECO:0000256" key="2">
    <source>
        <dbReference type="ARBA" id="ARBA00022803"/>
    </source>
</evidence>
<evidence type="ECO:0000313" key="6">
    <source>
        <dbReference type="Proteomes" id="UP000030889"/>
    </source>
</evidence>
<dbReference type="InterPro" id="IPR011990">
    <property type="entry name" value="TPR-like_helical_dom_sf"/>
</dbReference>
<accession>A0ABR4YK24</accession>
<keyword evidence="4" id="KW-0732">Signal</keyword>
<evidence type="ECO:0000256" key="4">
    <source>
        <dbReference type="SAM" id="SignalP"/>
    </source>
</evidence>
<dbReference type="InterPro" id="IPR019734">
    <property type="entry name" value="TPR_rpt"/>
</dbReference>
<evidence type="ECO:0000256" key="3">
    <source>
        <dbReference type="PROSITE-ProRule" id="PRU00339"/>
    </source>
</evidence>
<evidence type="ECO:0000313" key="5">
    <source>
        <dbReference type="EMBL" id="KHE42607.1"/>
    </source>
</evidence>
<dbReference type="RefSeq" id="WP_022063997.1">
    <property type="nucleotide sequence ID" value="NZ_JRGF01000003.1"/>
</dbReference>
<dbReference type="PROSITE" id="PS50293">
    <property type="entry name" value="TPR_REGION"/>
    <property type="match status" value="1"/>
</dbReference>
<dbReference type="PANTHER" id="PTHR44186">
    <property type="match status" value="1"/>
</dbReference>
<dbReference type="Proteomes" id="UP000030889">
    <property type="component" value="Unassembled WGS sequence"/>
</dbReference>
<proteinExistence type="predicted"/>
<evidence type="ECO:0000256" key="1">
    <source>
        <dbReference type="ARBA" id="ARBA00022737"/>
    </source>
</evidence>
<dbReference type="SUPFAM" id="SSF48452">
    <property type="entry name" value="TPR-like"/>
    <property type="match status" value="2"/>
</dbReference>
<dbReference type="EMBL" id="JRGF01000003">
    <property type="protein sequence ID" value="KHE42607.1"/>
    <property type="molecule type" value="Genomic_DNA"/>
</dbReference>
<dbReference type="SMART" id="SM00028">
    <property type="entry name" value="TPR"/>
    <property type="match status" value="2"/>
</dbReference>
<keyword evidence="6" id="KW-1185">Reference proteome</keyword>
<gene>
    <name evidence="5" type="ORF">LG35_03185</name>
</gene>
<keyword evidence="1" id="KW-0677">Repeat</keyword>
<protein>
    <recommendedName>
        <fullName evidence="7">Tetratricopeptide repeat protein</fullName>
    </recommendedName>
</protein>
<dbReference type="PROSITE" id="PS50005">
    <property type="entry name" value="TPR"/>
    <property type="match status" value="1"/>
</dbReference>
<dbReference type="PANTHER" id="PTHR44186:SF1">
    <property type="entry name" value="BARDET-BIEDL SYNDROME 4 PROTEIN"/>
    <property type="match status" value="1"/>
</dbReference>
<name>A0ABR4YK24_9BACT</name>
<keyword evidence="2 3" id="KW-0802">TPR repeat</keyword>